<dbReference type="eggNOG" id="ENOG502QX9B">
    <property type="taxonomic scope" value="Eukaryota"/>
</dbReference>
<feature type="region of interest" description="Disordered" evidence="1">
    <location>
        <begin position="1"/>
        <end position="22"/>
    </location>
</feature>
<dbReference type="AlphaFoldDB" id="Q4N2U0"/>
<feature type="transmembrane region" description="Helical" evidence="2">
    <location>
        <begin position="262"/>
        <end position="278"/>
    </location>
</feature>
<reference evidence="3 4" key="1">
    <citation type="journal article" date="2005" name="Science">
        <title>Genome sequence of Theileria parva, a bovine pathogen that transforms lymphocytes.</title>
        <authorList>
            <person name="Gardner M.J."/>
            <person name="Bishop R."/>
            <person name="Shah T."/>
            <person name="de Villiers E.P."/>
            <person name="Carlton J.M."/>
            <person name="Hall N."/>
            <person name="Ren Q."/>
            <person name="Paulsen I.T."/>
            <person name="Pain A."/>
            <person name="Berriman M."/>
            <person name="Wilson R.J.M."/>
            <person name="Sato S."/>
            <person name="Ralph S.A."/>
            <person name="Mann D.J."/>
            <person name="Xiong Z."/>
            <person name="Shallom S.J."/>
            <person name="Weidman J."/>
            <person name="Jiang L."/>
            <person name="Lynn J."/>
            <person name="Weaver B."/>
            <person name="Shoaibi A."/>
            <person name="Domingo A.R."/>
            <person name="Wasawo D."/>
            <person name="Crabtree J."/>
            <person name="Wortman J.R."/>
            <person name="Haas B."/>
            <person name="Angiuoli S.V."/>
            <person name="Creasy T.H."/>
            <person name="Lu C."/>
            <person name="Suh B."/>
            <person name="Silva J.C."/>
            <person name="Utterback T.R."/>
            <person name="Feldblyum T.V."/>
            <person name="Pertea M."/>
            <person name="Allen J."/>
            <person name="Nierman W.C."/>
            <person name="Taracha E.L.N."/>
            <person name="Salzberg S.L."/>
            <person name="White O.R."/>
            <person name="Fitzhugh H.A."/>
            <person name="Morzaria S."/>
            <person name="Venter J.C."/>
            <person name="Fraser C.M."/>
            <person name="Nene V."/>
        </authorList>
    </citation>
    <scope>NUCLEOTIDE SEQUENCE [LARGE SCALE GENOMIC DNA]</scope>
    <source>
        <strain evidence="3 4">Muguga</strain>
    </source>
</reference>
<dbReference type="KEGG" id="tpv:TP04_0256"/>
<feature type="transmembrane region" description="Helical" evidence="2">
    <location>
        <begin position="163"/>
        <end position="181"/>
    </location>
</feature>
<dbReference type="InParanoid" id="Q4N2U0"/>
<gene>
    <name evidence="3" type="ordered locus">TP04_0256</name>
</gene>
<evidence type="ECO:0000313" key="4">
    <source>
        <dbReference type="Proteomes" id="UP000001949"/>
    </source>
</evidence>
<feature type="transmembrane region" description="Helical" evidence="2">
    <location>
        <begin position="382"/>
        <end position="407"/>
    </location>
</feature>
<evidence type="ECO:0000256" key="2">
    <source>
        <dbReference type="SAM" id="Phobius"/>
    </source>
</evidence>
<accession>Q4N2U0</accession>
<dbReference type="EMBL" id="AAGK01000004">
    <property type="protein sequence ID" value="EAN31608.1"/>
    <property type="molecule type" value="Genomic_DNA"/>
</dbReference>
<name>Q4N2U0_THEPA</name>
<keyword evidence="2" id="KW-0812">Transmembrane</keyword>
<comment type="caution">
    <text evidence="3">The sequence shown here is derived from an EMBL/GenBank/DDBJ whole genome shotgun (WGS) entry which is preliminary data.</text>
</comment>
<dbReference type="Proteomes" id="UP000001949">
    <property type="component" value="Unassembled WGS sequence"/>
</dbReference>
<keyword evidence="2" id="KW-0472">Membrane</keyword>
<dbReference type="OMA" id="FTNIVHC"/>
<dbReference type="VEuPathDB" id="PiroplasmaDB:TpMuguga_04g00256"/>
<sequence>MSVRSSGNPSVRSSGDNSGTKNSVRNLKTGIFSLIRSQKAYSIVLLVSRLILSVCQSAVSLDTWSRFSKLSRAPDDIDMSLETLESFTGDLTWVPTPDIPAEAPELYGLNRLFNLYLIRLSHYFHARILSFLVYFSSIIFGLLLVMCLFDVCTIVWRRKRVKNFYLFFRFGFYCVLFGLVFSQFMFLLYYNNLLCSMEGLYPFLFVKSGDDRLELLRTGACGFSQRLIFTYVISFLTLVPDAFLILIPILPAFRSYSFLNGMKYFGSIFLLITAFIALDTRRFISLGQSAKILDYAVEKYNEEAIRAGRPESVIKLLNKSKSMKMLNMKDVISYRVFKSIKDVGTQIDPKFRVPDDKFKFVRSLVHFNFARQLYEQSKQSSFYFFLVGIYTGVITVIDAMVGTVLIIKRHKFLLPIVVIVNFFYFFTNIVHCILLQFPMYLSKIFCKVTSYATDEEGILFETLALSHLSCKLKYVYNCSFALVIFLAVLGFANVVNLYFIHKAH</sequence>
<proteinExistence type="predicted"/>
<evidence type="ECO:0000313" key="3">
    <source>
        <dbReference type="EMBL" id="EAN31608.1"/>
    </source>
</evidence>
<protein>
    <submittedName>
        <fullName evidence="3">Uncharacterized protein</fullName>
    </submittedName>
</protein>
<dbReference type="RefSeq" id="XP_763891.1">
    <property type="nucleotide sequence ID" value="XM_758798.1"/>
</dbReference>
<feature type="transmembrane region" description="Helical" evidence="2">
    <location>
        <begin position="413"/>
        <end position="435"/>
    </location>
</feature>
<organism evidence="3 4">
    <name type="scientific">Theileria parva</name>
    <name type="common">East coast fever infection agent</name>
    <dbReference type="NCBI Taxonomy" id="5875"/>
    <lineage>
        <taxon>Eukaryota</taxon>
        <taxon>Sar</taxon>
        <taxon>Alveolata</taxon>
        <taxon>Apicomplexa</taxon>
        <taxon>Aconoidasida</taxon>
        <taxon>Piroplasmida</taxon>
        <taxon>Theileriidae</taxon>
        <taxon>Theileria</taxon>
    </lineage>
</organism>
<keyword evidence="4" id="KW-1185">Reference proteome</keyword>
<evidence type="ECO:0000256" key="1">
    <source>
        <dbReference type="SAM" id="MobiDB-lite"/>
    </source>
</evidence>
<feature type="transmembrane region" description="Helical" evidence="2">
    <location>
        <begin position="131"/>
        <end position="156"/>
    </location>
</feature>
<feature type="transmembrane region" description="Helical" evidence="2">
    <location>
        <begin position="474"/>
        <end position="500"/>
    </location>
</feature>
<keyword evidence="2" id="KW-1133">Transmembrane helix</keyword>
<feature type="transmembrane region" description="Helical" evidence="2">
    <location>
        <begin position="227"/>
        <end position="250"/>
    </location>
</feature>
<dbReference type="GeneID" id="3500742"/>